<evidence type="ECO:0000313" key="2">
    <source>
        <dbReference type="EMBL" id="MBB6061757.1"/>
    </source>
</evidence>
<proteinExistence type="predicted"/>
<comment type="caution">
    <text evidence="2">The sequence shown here is derived from an EMBL/GenBank/DDBJ whole genome shotgun (WGS) entry which is preliminary data.</text>
</comment>
<accession>A0A841GHD3</accession>
<dbReference type="AlphaFoldDB" id="A0A841GHD3"/>
<dbReference type="EMBL" id="JACHEX010000001">
    <property type="protein sequence ID" value="MBB6061757.1"/>
    <property type="molecule type" value="Genomic_DNA"/>
</dbReference>
<keyword evidence="1" id="KW-0812">Transmembrane</keyword>
<feature type="transmembrane region" description="Helical" evidence="1">
    <location>
        <begin position="110"/>
        <end position="126"/>
    </location>
</feature>
<evidence type="ECO:0000256" key="1">
    <source>
        <dbReference type="SAM" id="Phobius"/>
    </source>
</evidence>
<keyword evidence="1" id="KW-0472">Membrane</keyword>
<dbReference type="RefSeq" id="WP_184618522.1">
    <property type="nucleotide sequence ID" value="NZ_JACHEX010000001.1"/>
</dbReference>
<name>A0A841GHD3_9BACT</name>
<protein>
    <submittedName>
        <fullName evidence="2">Uncharacterized protein</fullName>
    </submittedName>
</protein>
<evidence type="ECO:0000313" key="3">
    <source>
        <dbReference type="Proteomes" id="UP000555828"/>
    </source>
</evidence>
<feature type="transmembrane region" description="Helical" evidence="1">
    <location>
        <begin position="54"/>
        <end position="77"/>
    </location>
</feature>
<reference evidence="2 3" key="1">
    <citation type="submission" date="2020-08" db="EMBL/GenBank/DDBJ databases">
        <title>Genomic Encyclopedia of Type Strains, Phase IV (KMG-IV): sequencing the most valuable type-strain genomes for metagenomic binning, comparative biology and taxonomic classification.</title>
        <authorList>
            <person name="Goeker M."/>
        </authorList>
    </citation>
    <scope>NUCLEOTIDE SEQUENCE [LARGE SCALE GENOMIC DNA]</scope>
    <source>
        <strain evidence="2 3">DSM 13481</strain>
    </source>
</reference>
<dbReference type="Proteomes" id="UP000555828">
    <property type="component" value="Unassembled WGS sequence"/>
</dbReference>
<feature type="transmembrane region" description="Helical" evidence="1">
    <location>
        <begin position="7"/>
        <end position="34"/>
    </location>
</feature>
<keyword evidence="3" id="KW-1185">Reference proteome</keyword>
<organism evidence="2 3">
    <name type="scientific">Thermosipho japonicus</name>
    <dbReference type="NCBI Taxonomy" id="90323"/>
    <lineage>
        <taxon>Bacteria</taxon>
        <taxon>Thermotogati</taxon>
        <taxon>Thermotogota</taxon>
        <taxon>Thermotogae</taxon>
        <taxon>Thermotogales</taxon>
        <taxon>Fervidobacteriaceae</taxon>
        <taxon>Thermosipho</taxon>
    </lineage>
</organism>
<keyword evidence="1" id="KW-1133">Transmembrane helix</keyword>
<gene>
    <name evidence="2" type="ORF">HNP65_000179</name>
</gene>
<sequence>MISGLFFWLFPFLLISFDLAFSDLFLSFMLFFFLESVNSFSFEKALRYVVFLSLYNMVIFKDFNLINIFLIFLIILIESYRDSFLKIWILPLLEAFIFYSLFLINGNLKVVIISILISLLIYGYLIKKGIIKFK</sequence>